<dbReference type="InterPro" id="IPR044865">
    <property type="entry name" value="MRH_dom"/>
</dbReference>
<dbReference type="Pfam" id="PF23087">
    <property type="entry name" value="MRH_ELAPOR1_9th"/>
    <property type="match status" value="1"/>
</dbReference>
<feature type="transmembrane region" description="Helical" evidence="3">
    <location>
        <begin position="841"/>
        <end position="865"/>
    </location>
</feature>
<protein>
    <submittedName>
        <fullName evidence="5">UPF0577 protein KIAA1324-like</fullName>
    </submittedName>
</protein>
<dbReference type="PROSITE" id="PS51914">
    <property type="entry name" value="MRH"/>
    <property type="match status" value="1"/>
</dbReference>
<evidence type="ECO:0000256" key="1">
    <source>
        <dbReference type="ARBA" id="ARBA00022729"/>
    </source>
</evidence>
<dbReference type="Pfam" id="PF23032">
    <property type="entry name" value="GBD_ELAPOR1-like_3rd"/>
    <property type="match status" value="1"/>
</dbReference>
<keyword evidence="3" id="KW-0472">Membrane</keyword>
<keyword evidence="3" id="KW-1133">Transmembrane helix</keyword>
<evidence type="ECO:0000313" key="6">
    <source>
        <dbReference type="Proteomes" id="UP000440578"/>
    </source>
</evidence>
<dbReference type="PANTHER" id="PTHR22727:SF15">
    <property type="entry name" value="MRH DOMAIN-CONTAINING PROTEIN"/>
    <property type="match status" value="1"/>
</dbReference>
<keyword evidence="1" id="KW-0732">Signal</keyword>
<dbReference type="GO" id="GO:0016020">
    <property type="term" value="C:membrane"/>
    <property type="evidence" value="ECO:0007669"/>
    <property type="project" value="TreeGrafter"/>
</dbReference>
<gene>
    <name evidence="5" type="ORF">FJT64_002288</name>
</gene>
<evidence type="ECO:0000313" key="5">
    <source>
        <dbReference type="EMBL" id="KAF0307357.1"/>
    </source>
</evidence>
<keyword evidence="6" id="KW-1185">Reference proteome</keyword>
<keyword evidence="2" id="KW-1015">Disulfide bond</keyword>
<sequence>MAVAVALAGLVTVLVQGAVLRFIHLQQSAPSCKPGRFFNLTSLSCGKCPAGSYSLGGGQVFDEWAKVPDGFQVVTEPFKTSFLNVKRLGADINCDDFGWQPRGEVLSSAGGPCSSALVYAVHLVEHGKLMFEYQNTNPDVLFKFLPQDDQCQQLVGLEDSTWPALTKEGEWKNITVPLKKGLNVLHWKTIGMDLHTGKAVLIKRIEISGVAYTSSCTPCKAGTYSHSAQSRCRRCAVNTHSQRGASQCQPCNKKTEYAPRGSPKCYKRQPCSSADYYELHSPCVLNKTRLEYHWVEPKICREDLPGAETLPPSGSEKPCPPCSPGMQHGDSLKCEFCGRGAFSDGTARCQACPPNTAPDYGYHLTSWSSLPPDVTATCMSFDNVGCSSSKSWQAAGDHVHSGRGQADGVYLVLSLVVAGFRSAGGVQNGAARQVGDVSFSFEVDCKRDCEFAFMQSTEDTQLSVVKSWTGRQERQRFTYPITHNTSYTFSWVFQKMGWDEAMTVLSSSRLYDRDMVRIYSINVTNTIDGGAASCLPCPQGTKDQSCVPCPPGHYVEAAGGGSRCVRCPPDTVVMGPLSYGRDSCQPCGPGLSSSDGERCTTSCKANVSSRVFDFSRLNKPFPIEGSTLFTASGTQYFHLFNMSLCGGAQATCKNNVSYHDGVDRAVVAESFLCRSTVVPAHGEDGSRQSYSVQSVSLADHLLGVTEELQLGDAEVYPEFRPKSTDSLDLHLFFTSPFSTRACPNGRSATVTVRYNPERPGNGTVLLPSRCPDGTCDGCIFHFLWETALAGPACLETDYVVVKGECEGGQQELHYLPPKNCIAPQTLSEQTKKVACKTHLPFTIQVTIVGAVSFALCFFLLLCHFYKKNQNLEYKYMKLVKSAGSKDQDGNMVLPSAESCALDEGEEDDVQIHQGRTTSGGLFSRIKHLANDKVRNPLEVMQLAEHQPLT</sequence>
<dbReference type="Proteomes" id="UP000440578">
    <property type="component" value="Unassembled WGS sequence"/>
</dbReference>
<dbReference type="InterPro" id="IPR056609">
    <property type="entry name" value="Elapor1-like_3rd"/>
</dbReference>
<evidence type="ECO:0000259" key="4">
    <source>
        <dbReference type="PROSITE" id="PS51914"/>
    </source>
</evidence>
<name>A0A6A4WIV3_AMPAM</name>
<dbReference type="PANTHER" id="PTHR22727">
    <property type="entry name" value="PROTEIN CBG13728"/>
    <property type="match status" value="1"/>
</dbReference>
<dbReference type="Pfam" id="PF23031">
    <property type="entry name" value="GBD_ELAPOR1"/>
    <property type="match status" value="1"/>
</dbReference>
<dbReference type="OrthoDB" id="439917at2759"/>
<reference evidence="5 6" key="1">
    <citation type="submission" date="2019-07" db="EMBL/GenBank/DDBJ databases">
        <title>Draft genome assembly of a fouling barnacle, Amphibalanus amphitrite (Darwin, 1854): The first reference genome for Thecostraca.</title>
        <authorList>
            <person name="Kim W."/>
        </authorList>
    </citation>
    <scope>NUCLEOTIDE SEQUENCE [LARGE SCALE GENOMIC DNA]</scope>
    <source>
        <strain evidence="5">SNU_AA5</strain>
        <tissue evidence="5">Soma without cirri and trophi</tissue>
    </source>
</reference>
<feature type="domain" description="MRH" evidence="4">
    <location>
        <begin position="601"/>
        <end position="792"/>
    </location>
</feature>
<proteinExistence type="predicted"/>
<evidence type="ECO:0000256" key="3">
    <source>
        <dbReference type="SAM" id="Phobius"/>
    </source>
</evidence>
<dbReference type="Gene3D" id="2.10.50.10">
    <property type="entry name" value="Tumor Necrosis Factor Receptor, subunit A, domain 2"/>
    <property type="match status" value="1"/>
</dbReference>
<dbReference type="Pfam" id="PF23091">
    <property type="entry name" value="TNFR_ELAPOR1_6th"/>
    <property type="match status" value="1"/>
</dbReference>
<dbReference type="InterPro" id="IPR039181">
    <property type="entry name" value="Elapor1/2"/>
</dbReference>
<dbReference type="AlphaFoldDB" id="A0A6A4WIV3"/>
<dbReference type="SUPFAM" id="SSF57184">
    <property type="entry name" value="Growth factor receptor domain"/>
    <property type="match status" value="1"/>
</dbReference>
<accession>A0A6A4WIV3</accession>
<dbReference type="SMART" id="SM01411">
    <property type="entry name" value="Ephrin_rec_like"/>
    <property type="match status" value="2"/>
</dbReference>
<dbReference type="InterPro" id="IPR056607">
    <property type="entry name" value="Elapor1/2_MRH"/>
</dbReference>
<comment type="caution">
    <text evidence="5">The sequence shown here is derived from an EMBL/GenBank/DDBJ whole genome shotgun (WGS) entry which is preliminary data.</text>
</comment>
<dbReference type="InterPro" id="IPR056608">
    <property type="entry name" value="Elapor1/2_GBD"/>
</dbReference>
<dbReference type="InterPro" id="IPR056610">
    <property type="entry name" value="Elapor1/2_TNFR-like"/>
</dbReference>
<organism evidence="5 6">
    <name type="scientific">Amphibalanus amphitrite</name>
    <name type="common">Striped barnacle</name>
    <name type="synonym">Balanus amphitrite</name>
    <dbReference type="NCBI Taxonomy" id="1232801"/>
    <lineage>
        <taxon>Eukaryota</taxon>
        <taxon>Metazoa</taxon>
        <taxon>Ecdysozoa</taxon>
        <taxon>Arthropoda</taxon>
        <taxon>Crustacea</taxon>
        <taxon>Multicrustacea</taxon>
        <taxon>Cirripedia</taxon>
        <taxon>Thoracica</taxon>
        <taxon>Thoracicalcarea</taxon>
        <taxon>Balanomorpha</taxon>
        <taxon>Balanoidea</taxon>
        <taxon>Balanidae</taxon>
        <taxon>Amphibalaninae</taxon>
        <taxon>Amphibalanus</taxon>
    </lineage>
</organism>
<dbReference type="EMBL" id="VIIS01000581">
    <property type="protein sequence ID" value="KAF0307357.1"/>
    <property type="molecule type" value="Genomic_DNA"/>
</dbReference>
<dbReference type="InterPro" id="IPR009030">
    <property type="entry name" value="Growth_fac_rcpt_cys_sf"/>
</dbReference>
<keyword evidence="3" id="KW-0812">Transmembrane</keyword>
<evidence type="ECO:0000256" key="2">
    <source>
        <dbReference type="ARBA" id="ARBA00023157"/>
    </source>
</evidence>